<feature type="compositionally biased region" description="Polar residues" evidence="1">
    <location>
        <begin position="1"/>
        <end position="12"/>
    </location>
</feature>
<dbReference type="OrthoDB" id="122772at2759"/>
<dbReference type="EMBL" id="BSXT01006247">
    <property type="protein sequence ID" value="GMF62210.1"/>
    <property type="molecule type" value="Genomic_DNA"/>
</dbReference>
<feature type="region of interest" description="Disordered" evidence="1">
    <location>
        <begin position="118"/>
        <end position="151"/>
    </location>
</feature>
<gene>
    <name evidence="3" type="ORF">Pfra01_002713900</name>
</gene>
<reference evidence="3" key="1">
    <citation type="submission" date="2023-04" db="EMBL/GenBank/DDBJ databases">
        <title>Phytophthora fragariaefolia NBRC 109709.</title>
        <authorList>
            <person name="Ichikawa N."/>
            <person name="Sato H."/>
            <person name="Tonouchi N."/>
        </authorList>
    </citation>
    <scope>NUCLEOTIDE SEQUENCE</scope>
    <source>
        <strain evidence="3">NBRC 109709</strain>
    </source>
</reference>
<protein>
    <submittedName>
        <fullName evidence="3">Unnamed protein product</fullName>
    </submittedName>
</protein>
<feature type="compositionally biased region" description="Acidic residues" evidence="1">
    <location>
        <begin position="621"/>
        <end position="630"/>
    </location>
</feature>
<dbReference type="PANTHER" id="PTHR33223:SF6">
    <property type="entry name" value="CCHC-TYPE DOMAIN-CONTAINING PROTEIN"/>
    <property type="match status" value="1"/>
</dbReference>
<feature type="compositionally biased region" description="Polar residues" evidence="1">
    <location>
        <begin position="682"/>
        <end position="692"/>
    </location>
</feature>
<keyword evidence="4" id="KW-1185">Reference proteome</keyword>
<feature type="domain" description="Retrotransposon gag" evidence="2">
    <location>
        <begin position="420"/>
        <end position="492"/>
    </location>
</feature>
<feature type="region of interest" description="Disordered" evidence="1">
    <location>
        <begin position="544"/>
        <end position="692"/>
    </location>
</feature>
<evidence type="ECO:0000259" key="2">
    <source>
        <dbReference type="Pfam" id="PF03732"/>
    </source>
</evidence>
<dbReference type="PANTHER" id="PTHR33223">
    <property type="entry name" value="CCHC-TYPE DOMAIN-CONTAINING PROTEIN"/>
    <property type="match status" value="1"/>
</dbReference>
<evidence type="ECO:0000313" key="4">
    <source>
        <dbReference type="Proteomes" id="UP001165121"/>
    </source>
</evidence>
<feature type="compositionally biased region" description="Acidic residues" evidence="1">
    <location>
        <begin position="118"/>
        <end position="128"/>
    </location>
</feature>
<name>A0A9W6YB68_9STRA</name>
<feature type="region of interest" description="Disordered" evidence="1">
    <location>
        <begin position="1"/>
        <end position="82"/>
    </location>
</feature>
<dbReference type="Pfam" id="PF03732">
    <property type="entry name" value="Retrotrans_gag"/>
    <property type="match status" value="1"/>
</dbReference>
<dbReference type="Proteomes" id="UP001165121">
    <property type="component" value="Unassembled WGS sequence"/>
</dbReference>
<sequence length="692" mass="79046">MAKVTTSPSGLSPATAVGSPRARIDSANSADPTDTATMAATDATVDKARSIQFDDEALRGHGSEEDDEGEDEEEKAEFGDVKTTAELLGEVEELSLQVSQMGRPLPVGRYLAAELEDDADDNDDDDEQGVAPGDRPPLIPRATRNADTPSANRVFARHGEEMRSESEWMMMFAPVALTQATWPVLGPELTQPVNSTDINQLVEDTVLLLKAMGFRCNGRPNSLILGDWSLSLAGAELLKWKRRLRLAFGLERHVGSRQMIARRTAEFPRLDSDPSRVPLPKTPETKKGKKEVFRATKGTPYYEDAHMQTPKTLKGRSTRYAEFYDAADEAELGGGDSDDDQDYRDNAEDSAKDVIRRLSLDDAERDRGHYLEVRSHASLDKIAECEGKRYRSDDSLQWLKRFIYEMKGTRMPQDSWCEPFMLCLGRAAKSWYRQLPKKTQRRWNLLSEAFLDYYCSQVDQSARTRYYSARRKENEPICDFLIRLNGYARTAKIQYGKGGADAADHVEHFLLNCGDDDIMDLLYPMRLDDIERVEKIINTKIHGEKRNRQRDRLSGSRSRDGRRVESQRRAETTRPNENRKSERRDDRREYRRDDRREYRRDDRRTRREDGRDRRVTVAVTSDDEEGDEAEYQPSRRLGQLDYDDDDSDYGREGYLDSEEESGHDYIVAGLADEKSPELSWPWESSQPAARSP</sequence>
<feature type="compositionally biased region" description="Low complexity" evidence="1">
    <location>
        <begin position="30"/>
        <end position="43"/>
    </location>
</feature>
<evidence type="ECO:0000256" key="1">
    <source>
        <dbReference type="SAM" id="MobiDB-lite"/>
    </source>
</evidence>
<dbReference type="InterPro" id="IPR005162">
    <property type="entry name" value="Retrotrans_gag_dom"/>
</dbReference>
<proteinExistence type="predicted"/>
<feature type="compositionally biased region" description="Acidic residues" evidence="1">
    <location>
        <begin position="64"/>
        <end position="75"/>
    </location>
</feature>
<accession>A0A9W6YB68</accession>
<feature type="compositionally biased region" description="Basic and acidic residues" evidence="1">
    <location>
        <begin position="544"/>
        <end position="615"/>
    </location>
</feature>
<comment type="caution">
    <text evidence="3">The sequence shown here is derived from an EMBL/GenBank/DDBJ whole genome shotgun (WGS) entry which is preliminary data.</text>
</comment>
<dbReference type="AlphaFoldDB" id="A0A9W6YB68"/>
<organism evidence="3 4">
    <name type="scientific">Phytophthora fragariaefolia</name>
    <dbReference type="NCBI Taxonomy" id="1490495"/>
    <lineage>
        <taxon>Eukaryota</taxon>
        <taxon>Sar</taxon>
        <taxon>Stramenopiles</taxon>
        <taxon>Oomycota</taxon>
        <taxon>Peronosporomycetes</taxon>
        <taxon>Peronosporales</taxon>
        <taxon>Peronosporaceae</taxon>
        <taxon>Phytophthora</taxon>
    </lineage>
</organism>
<evidence type="ECO:0000313" key="3">
    <source>
        <dbReference type="EMBL" id="GMF62210.1"/>
    </source>
</evidence>
<feature type="region of interest" description="Disordered" evidence="1">
    <location>
        <begin position="269"/>
        <end position="291"/>
    </location>
</feature>